<organism evidence="1 2">
    <name type="scientific">Salmonella enterica subsp. enterica serovar Uganda str. R8-3404</name>
    <dbReference type="NCBI Taxonomy" id="913083"/>
    <lineage>
        <taxon>Bacteria</taxon>
        <taxon>Pseudomonadati</taxon>
        <taxon>Pseudomonadota</taxon>
        <taxon>Gammaproteobacteria</taxon>
        <taxon>Enterobacterales</taxon>
        <taxon>Enterobacteriaceae</taxon>
        <taxon>Salmonella</taxon>
    </lineage>
</organism>
<accession>A0A6C8H828</accession>
<evidence type="ECO:0000313" key="1">
    <source>
        <dbReference type="EMBL" id="EHC95864.1"/>
    </source>
</evidence>
<evidence type="ECO:0000313" key="2">
    <source>
        <dbReference type="Proteomes" id="UP000003915"/>
    </source>
</evidence>
<protein>
    <submittedName>
        <fullName evidence="1">Uncharacterized protein</fullName>
    </submittedName>
</protein>
<sequence>MRHVLHALDASVQFINVRLRQAFDVSALPRLVIPKIQ</sequence>
<dbReference type="Proteomes" id="UP000003915">
    <property type="component" value="Unassembled WGS sequence"/>
</dbReference>
<name>A0A6C8H828_SALET</name>
<dbReference type="EMBL" id="AFCV01000148">
    <property type="protein sequence ID" value="EHC95864.1"/>
    <property type="molecule type" value="Genomic_DNA"/>
</dbReference>
<reference evidence="1 2" key="1">
    <citation type="journal article" date="2011" name="BMC Genomics">
        <title>Genome sequencing reveals diversification of virulence factor content and possible host adaptation in distinct subpopulations of Salmonella enterica.</title>
        <authorList>
            <person name="den Bakker H.C."/>
            <person name="Moreno Switt A.I."/>
            <person name="Govoni G."/>
            <person name="Cummings C.A."/>
            <person name="Ranieri M.L."/>
            <person name="Degoricija L."/>
            <person name="Hoelzer K."/>
            <person name="Rodriguez-Rivera L.D."/>
            <person name="Brown S."/>
            <person name="Bolchacova E."/>
            <person name="Furtado M.R."/>
            <person name="Wiedmann M."/>
        </authorList>
    </citation>
    <scope>NUCLEOTIDE SEQUENCE [LARGE SCALE GENOMIC DNA]</scope>
    <source>
        <strain evidence="1 2">R8-3404</strain>
    </source>
</reference>
<dbReference type="AlphaFoldDB" id="A0A6C8H828"/>
<comment type="caution">
    <text evidence="1">The sequence shown here is derived from an EMBL/GenBank/DDBJ whole genome shotgun (WGS) entry which is preliminary data.</text>
</comment>
<gene>
    <name evidence="1" type="ORF">LTSEUGA_0586</name>
</gene>
<proteinExistence type="predicted"/>